<dbReference type="Gene3D" id="3.30.70.2630">
    <property type="match status" value="1"/>
</dbReference>
<evidence type="ECO:0000256" key="10">
    <source>
        <dbReference type="ARBA" id="ARBA00022918"/>
    </source>
</evidence>
<dbReference type="VEuPathDB" id="FungiDB:H257_06075"/>
<comment type="catalytic activity">
    <reaction evidence="12 13">
        <text>DNA(n) + a 2'-deoxyribonucleoside 5'-triphosphate = DNA(n+1) + diphosphate</text>
        <dbReference type="Rhea" id="RHEA:22508"/>
        <dbReference type="Rhea" id="RHEA-COMP:17339"/>
        <dbReference type="Rhea" id="RHEA-COMP:17340"/>
        <dbReference type="ChEBI" id="CHEBI:33019"/>
        <dbReference type="ChEBI" id="CHEBI:61560"/>
        <dbReference type="ChEBI" id="CHEBI:173112"/>
        <dbReference type="EC" id="2.7.7.49"/>
    </reaction>
</comment>
<proteinExistence type="inferred from homology"/>
<evidence type="ECO:0000256" key="4">
    <source>
        <dbReference type="ARBA" id="ARBA00022454"/>
    </source>
</evidence>
<evidence type="ECO:0000256" key="9">
    <source>
        <dbReference type="ARBA" id="ARBA00022895"/>
    </source>
</evidence>
<keyword evidence="11 13" id="KW-0539">Nucleus</keyword>
<dbReference type="GO" id="GO:0000781">
    <property type="term" value="C:chromosome, telomeric region"/>
    <property type="evidence" value="ECO:0007669"/>
    <property type="project" value="UniProtKB-SubCell"/>
</dbReference>
<comment type="subcellular location">
    <subcellularLocation>
        <location evidence="13">Nucleus</location>
    </subcellularLocation>
    <subcellularLocation>
        <location evidence="13">Chromosome</location>
        <location evidence="13">Telomere</location>
    </subcellularLocation>
</comment>
<dbReference type="SMART" id="SM00975">
    <property type="entry name" value="Telomerase_RBD"/>
    <property type="match status" value="1"/>
</dbReference>
<evidence type="ECO:0000256" key="1">
    <source>
        <dbReference type="ARBA" id="ARBA00008001"/>
    </source>
</evidence>
<comment type="function">
    <text evidence="13">Telomerase is a ribonucleoprotein enzyme essential for the replication of chromosome termini in most eukaryotes. It elongates telomeres. It is a reverse transcriptase that adds simple sequence repeats to chromosome ends by copying a template sequence within the RNA component of the enzyme.</text>
</comment>
<protein>
    <recommendedName>
        <fullName evidence="3 13">Telomerase reverse transcriptase</fullName>
        <ecNumber evidence="2 13">2.7.7.49</ecNumber>
    </recommendedName>
    <alternativeName>
        <fullName evidence="13">Telomerase catalytic subunit</fullName>
    </alternativeName>
</protein>
<evidence type="ECO:0000256" key="2">
    <source>
        <dbReference type="ARBA" id="ARBA00012493"/>
    </source>
</evidence>
<feature type="region of interest" description="Disordered" evidence="14">
    <location>
        <begin position="297"/>
        <end position="329"/>
    </location>
</feature>
<dbReference type="InterPro" id="IPR021891">
    <property type="entry name" value="Telomerase_RBD"/>
</dbReference>
<keyword evidence="8 13" id="KW-0460">Magnesium</keyword>
<gene>
    <name evidence="16" type="ORF">H257_06075</name>
</gene>
<evidence type="ECO:0000256" key="12">
    <source>
        <dbReference type="ARBA" id="ARBA00048173"/>
    </source>
</evidence>
<reference evidence="16" key="1">
    <citation type="submission" date="2013-12" db="EMBL/GenBank/DDBJ databases">
        <title>The Genome Sequence of Aphanomyces astaci APO3.</title>
        <authorList>
            <consortium name="The Broad Institute Genomics Platform"/>
            <person name="Russ C."/>
            <person name="Tyler B."/>
            <person name="van West P."/>
            <person name="Dieguez-Uribeondo J."/>
            <person name="Young S.K."/>
            <person name="Zeng Q."/>
            <person name="Gargeya S."/>
            <person name="Fitzgerald M."/>
            <person name="Abouelleil A."/>
            <person name="Alvarado L."/>
            <person name="Chapman S.B."/>
            <person name="Gainer-Dewar J."/>
            <person name="Goldberg J."/>
            <person name="Griggs A."/>
            <person name="Gujja S."/>
            <person name="Hansen M."/>
            <person name="Howarth C."/>
            <person name="Imamovic A."/>
            <person name="Ireland A."/>
            <person name="Larimer J."/>
            <person name="McCowan C."/>
            <person name="Murphy C."/>
            <person name="Pearson M."/>
            <person name="Poon T.W."/>
            <person name="Priest M."/>
            <person name="Roberts A."/>
            <person name="Saif S."/>
            <person name="Shea T."/>
            <person name="Sykes S."/>
            <person name="Wortman J."/>
            <person name="Nusbaum C."/>
            <person name="Birren B."/>
        </authorList>
    </citation>
    <scope>NUCLEOTIDE SEQUENCE [LARGE SCALE GENOMIC DNA]</scope>
    <source>
        <strain evidence="16">APO3</strain>
    </source>
</reference>
<dbReference type="PANTHER" id="PTHR12066">
    <property type="entry name" value="TELOMERASE REVERSE TRANSCRIPTASE"/>
    <property type="match status" value="1"/>
</dbReference>
<dbReference type="AlphaFoldDB" id="W4GQM9"/>
<evidence type="ECO:0000256" key="3">
    <source>
        <dbReference type="ARBA" id="ARBA00016182"/>
    </source>
</evidence>
<dbReference type="PANTHER" id="PTHR12066:SF0">
    <property type="entry name" value="TELOMERASE REVERSE TRANSCRIPTASE"/>
    <property type="match status" value="1"/>
</dbReference>
<keyword evidence="4 13" id="KW-0158">Chromosome</keyword>
<dbReference type="GeneID" id="20808071"/>
<keyword evidence="6 13" id="KW-0548">Nucleotidyltransferase</keyword>
<dbReference type="RefSeq" id="XP_009829484.1">
    <property type="nucleotide sequence ID" value="XM_009831182.1"/>
</dbReference>
<evidence type="ECO:0000259" key="15">
    <source>
        <dbReference type="PROSITE" id="PS50878"/>
    </source>
</evidence>
<dbReference type="Gene3D" id="1.10.132.70">
    <property type="match status" value="1"/>
</dbReference>
<dbReference type="GO" id="GO:0007004">
    <property type="term" value="P:telomere maintenance via telomerase"/>
    <property type="evidence" value="ECO:0007669"/>
    <property type="project" value="TreeGrafter"/>
</dbReference>
<evidence type="ECO:0000313" key="16">
    <source>
        <dbReference type="EMBL" id="ETV81626.1"/>
    </source>
</evidence>
<dbReference type="GO" id="GO:0042162">
    <property type="term" value="F:telomeric DNA binding"/>
    <property type="evidence" value="ECO:0007669"/>
    <property type="project" value="TreeGrafter"/>
</dbReference>
<dbReference type="EC" id="2.7.7.49" evidence="2 13"/>
<dbReference type="STRING" id="112090.W4GQM9"/>
<keyword evidence="10 13" id="KW-0695">RNA-directed DNA polymerase</keyword>
<name>W4GQM9_APHAT</name>
<evidence type="ECO:0000256" key="11">
    <source>
        <dbReference type="ARBA" id="ARBA00023242"/>
    </source>
</evidence>
<dbReference type="CDD" id="cd01648">
    <property type="entry name" value="TERT"/>
    <property type="match status" value="1"/>
</dbReference>
<comment type="similarity">
    <text evidence="1 13">Belongs to the reverse transcriptase family. Telomerase subfamily.</text>
</comment>
<keyword evidence="7 13" id="KW-0479">Metal-binding</keyword>
<evidence type="ECO:0000256" key="5">
    <source>
        <dbReference type="ARBA" id="ARBA00022679"/>
    </source>
</evidence>
<dbReference type="InterPro" id="IPR003545">
    <property type="entry name" value="Telomerase_RT"/>
</dbReference>
<dbReference type="Pfam" id="PF00078">
    <property type="entry name" value="RVT_1"/>
    <property type="match status" value="1"/>
</dbReference>
<dbReference type="Pfam" id="PF12009">
    <property type="entry name" value="Telomerase_RBD"/>
    <property type="match status" value="1"/>
</dbReference>
<dbReference type="InterPro" id="IPR000477">
    <property type="entry name" value="RT_dom"/>
</dbReference>
<dbReference type="GO" id="GO:0003720">
    <property type="term" value="F:telomerase activity"/>
    <property type="evidence" value="ECO:0007669"/>
    <property type="project" value="InterPro"/>
</dbReference>
<dbReference type="SUPFAM" id="SSF56672">
    <property type="entry name" value="DNA/RNA polymerases"/>
    <property type="match status" value="1"/>
</dbReference>
<accession>W4GQM9</accession>
<dbReference type="OrthoDB" id="289721at2759"/>
<dbReference type="EMBL" id="KI913124">
    <property type="protein sequence ID" value="ETV81626.1"/>
    <property type="molecule type" value="Genomic_DNA"/>
</dbReference>
<dbReference type="PRINTS" id="PR01365">
    <property type="entry name" value="TELOMERASERT"/>
</dbReference>
<keyword evidence="5 13" id="KW-0808">Transferase</keyword>
<sequence>MGILSQLVPHARSLEQWLTSTIGFEPWMEGDNNIQAHLQQTFVARRHTATDVAATRYCREVSMTQSDVVESAINTLLQRKRYGKDTSTNLLTLGYGMASPGANNHFLANDLSCYYPNTLVAMLKSNEWVQLHLHIGDDLMKHILLNHNVFVLMANTTDCYIQLAGDNIRFAKTSTGPMESSVSIRRVMYARGHSSHPPSVQLKHSILSPLNPSKEAARRVVATILRLNNAKRLDKRGQNLVPIVQDMMNRFKACDVGGSVRRMCALPGACVAILKMCRLHHQTARVTVDMELEDDGFASQDESTSSHRKKRSNLASENASPAKRRKRQSNQETIADLLQFHTPKEQVYECVRYILDTIVPKEVWGSSAKNHRRFLQLLRWYLFSHMHDAFALKKTVDTMSVHTIAWMQQHAGSTCVPSEVHKRRRILTLLLSWLWTDVIEPILRLHFYITTSEGQFNRVSFYRHCVWNTVVTLGTLDLAQDHLTRVPSAVPPTTPFPISTIRFEPKSHGVRPIMNLSKKPVGGGVSVNRTLRLAHHVLRHESQWGLGASVANMHEIGRRFGSFRQEWMAGNDVRRPLYFVTVDIERCFDTINSRRLLKMLPRVLTQDRYMLRRHYVVQSTKAGIKYKSCTPVLLPSDLRRFEHLASSTASKHSVHVDGVVYDYIQRRDLIKLLQSHLLSNYVTMESELFLQTQGIPQGSVLSSLLCSIYYADFEKNVLLPRIPMQVGQDLLLRYTDDFLFLTTNKAHAETFQAIMHRGSKRYGCRVNPRKTQTNLLVRHQLLRWCGLVIDPTTLAVYSNYAKYTALPRSLKNTLYLDTSRPVSAWFFKRLLALVQFRCHHIFFSPKFPVACQTNMYHIIAVVAVKYVYMMLGLPRPTMYWNMAFFHRGLVMLWQKLYGQIRKHCPNALTWSKV</sequence>
<dbReference type="GO" id="GO:0046872">
    <property type="term" value="F:metal ion binding"/>
    <property type="evidence" value="ECO:0007669"/>
    <property type="project" value="UniProtKB-KW"/>
</dbReference>
<evidence type="ECO:0000256" key="13">
    <source>
        <dbReference type="RuleBase" id="RU365061"/>
    </source>
</evidence>
<feature type="domain" description="Reverse transcriptase" evidence="15">
    <location>
        <begin position="485"/>
        <end position="789"/>
    </location>
</feature>
<evidence type="ECO:0000256" key="8">
    <source>
        <dbReference type="ARBA" id="ARBA00022842"/>
    </source>
</evidence>
<dbReference type="GO" id="GO:0070034">
    <property type="term" value="F:telomerase RNA binding"/>
    <property type="evidence" value="ECO:0007669"/>
    <property type="project" value="TreeGrafter"/>
</dbReference>
<dbReference type="PROSITE" id="PS50878">
    <property type="entry name" value="RT_POL"/>
    <property type="match status" value="1"/>
</dbReference>
<organism evidence="16">
    <name type="scientific">Aphanomyces astaci</name>
    <name type="common">Crayfish plague agent</name>
    <dbReference type="NCBI Taxonomy" id="112090"/>
    <lineage>
        <taxon>Eukaryota</taxon>
        <taxon>Sar</taxon>
        <taxon>Stramenopiles</taxon>
        <taxon>Oomycota</taxon>
        <taxon>Saprolegniomycetes</taxon>
        <taxon>Saprolegniales</taxon>
        <taxon>Verrucalvaceae</taxon>
        <taxon>Aphanomyces</taxon>
    </lineage>
</organism>
<dbReference type="GO" id="GO:0000333">
    <property type="term" value="C:telomerase catalytic core complex"/>
    <property type="evidence" value="ECO:0007669"/>
    <property type="project" value="TreeGrafter"/>
</dbReference>
<keyword evidence="9 13" id="KW-0779">Telomere</keyword>
<dbReference type="InterPro" id="IPR043502">
    <property type="entry name" value="DNA/RNA_pol_sf"/>
</dbReference>
<evidence type="ECO:0000256" key="14">
    <source>
        <dbReference type="SAM" id="MobiDB-lite"/>
    </source>
</evidence>
<evidence type="ECO:0000256" key="6">
    <source>
        <dbReference type="ARBA" id="ARBA00022695"/>
    </source>
</evidence>
<evidence type="ECO:0000256" key="7">
    <source>
        <dbReference type="ARBA" id="ARBA00022723"/>
    </source>
</evidence>